<keyword evidence="5 7" id="KW-1133">Transmembrane helix</keyword>
<feature type="transmembrane region" description="Helical" evidence="7">
    <location>
        <begin position="12"/>
        <end position="32"/>
    </location>
</feature>
<dbReference type="EC" id="3.4.21.-" evidence="9"/>
<dbReference type="RefSeq" id="WP_377088656.1">
    <property type="nucleotide sequence ID" value="NZ_JBHSJL010000014.1"/>
</dbReference>
<dbReference type="Proteomes" id="UP001597389">
    <property type="component" value="Unassembled WGS sequence"/>
</dbReference>
<keyword evidence="4 9" id="KW-0378">Hydrolase</keyword>
<sequence>MAYQGGNHWKEQGVLLGLIGFMGVVFLGQEVFGPSWYWRFMMVPAEFVDAWENALVGDVDWASFIPVMSCALLHGGIDHWMFNMLFLWIFGGLAMKLLGSKWMIMSFLFTAVCGTLLHVVLNSESEVPMLGASGAVLGFEGLYLAMAVRWRLPDPDIWPMSHPISPAQLAAVGIMGLVTDYMGFLGGTMGVAYSAHLGGFLGGLFLGGCVVPMPGVARER</sequence>
<keyword evidence="9" id="KW-0645">Protease</keyword>
<dbReference type="PANTHER" id="PTHR43731:SF14">
    <property type="entry name" value="PRESENILIN-ASSOCIATED RHOMBOID-LIKE PROTEIN, MITOCHONDRIAL"/>
    <property type="match status" value="1"/>
</dbReference>
<evidence type="ECO:0000256" key="2">
    <source>
        <dbReference type="ARBA" id="ARBA00009045"/>
    </source>
</evidence>
<evidence type="ECO:0000256" key="7">
    <source>
        <dbReference type="SAM" id="Phobius"/>
    </source>
</evidence>
<dbReference type="PANTHER" id="PTHR43731">
    <property type="entry name" value="RHOMBOID PROTEASE"/>
    <property type="match status" value="1"/>
</dbReference>
<feature type="transmembrane region" description="Helical" evidence="7">
    <location>
        <begin position="199"/>
        <end position="217"/>
    </location>
</feature>
<dbReference type="GO" id="GO:0006508">
    <property type="term" value="P:proteolysis"/>
    <property type="evidence" value="ECO:0007669"/>
    <property type="project" value="UniProtKB-KW"/>
</dbReference>
<feature type="domain" description="Peptidase S54 rhomboid" evidence="8">
    <location>
        <begin position="66"/>
        <end position="210"/>
    </location>
</feature>
<feature type="transmembrane region" description="Helical" evidence="7">
    <location>
        <begin position="102"/>
        <end position="121"/>
    </location>
</feature>
<protein>
    <submittedName>
        <fullName evidence="9">Rhomboid family intramembrane serine protease</fullName>
        <ecNumber evidence="9">3.4.21.-</ecNumber>
    </submittedName>
</protein>
<dbReference type="Gene3D" id="1.20.1540.10">
    <property type="entry name" value="Rhomboid-like"/>
    <property type="match status" value="1"/>
</dbReference>
<gene>
    <name evidence="9" type="ORF">ACFSW8_05890</name>
</gene>
<proteinExistence type="inferred from homology"/>
<comment type="similarity">
    <text evidence="2">Belongs to the peptidase S54 family.</text>
</comment>
<comment type="caution">
    <text evidence="9">The sequence shown here is derived from an EMBL/GenBank/DDBJ whole genome shotgun (WGS) entry which is preliminary data.</text>
</comment>
<dbReference type="InterPro" id="IPR022764">
    <property type="entry name" value="Peptidase_S54_rhomboid_dom"/>
</dbReference>
<evidence type="ECO:0000313" key="9">
    <source>
        <dbReference type="EMBL" id="MFD2158422.1"/>
    </source>
</evidence>
<evidence type="ECO:0000256" key="4">
    <source>
        <dbReference type="ARBA" id="ARBA00022801"/>
    </source>
</evidence>
<feature type="transmembrane region" description="Helical" evidence="7">
    <location>
        <begin position="61"/>
        <end position="90"/>
    </location>
</feature>
<reference evidence="10" key="1">
    <citation type="journal article" date="2019" name="Int. J. Syst. Evol. Microbiol.">
        <title>The Global Catalogue of Microorganisms (GCM) 10K type strain sequencing project: providing services to taxonomists for standard genome sequencing and annotation.</title>
        <authorList>
            <consortium name="The Broad Institute Genomics Platform"/>
            <consortium name="The Broad Institute Genome Sequencing Center for Infectious Disease"/>
            <person name="Wu L."/>
            <person name="Ma J."/>
        </authorList>
    </citation>
    <scope>NUCLEOTIDE SEQUENCE [LARGE SCALE GENOMIC DNA]</scope>
    <source>
        <strain evidence="10">CCUG 57942</strain>
    </source>
</reference>
<dbReference type="EMBL" id="JBHUJB010000023">
    <property type="protein sequence ID" value="MFD2158422.1"/>
    <property type="molecule type" value="Genomic_DNA"/>
</dbReference>
<accession>A0ABW4Z9X3</accession>
<evidence type="ECO:0000256" key="3">
    <source>
        <dbReference type="ARBA" id="ARBA00022692"/>
    </source>
</evidence>
<keyword evidence="3 7" id="KW-0812">Transmembrane</keyword>
<feature type="transmembrane region" description="Helical" evidence="7">
    <location>
        <begin position="127"/>
        <end position="148"/>
    </location>
</feature>
<keyword evidence="6 7" id="KW-0472">Membrane</keyword>
<comment type="subcellular location">
    <subcellularLocation>
        <location evidence="1">Membrane</location>
        <topology evidence="1">Multi-pass membrane protein</topology>
    </subcellularLocation>
</comment>
<evidence type="ECO:0000313" key="10">
    <source>
        <dbReference type="Proteomes" id="UP001597389"/>
    </source>
</evidence>
<organism evidence="9 10">
    <name type="scientific">Rubritalea tangerina</name>
    <dbReference type="NCBI Taxonomy" id="430798"/>
    <lineage>
        <taxon>Bacteria</taxon>
        <taxon>Pseudomonadati</taxon>
        <taxon>Verrucomicrobiota</taxon>
        <taxon>Verrucomicrobiia</taxon>
        <taxon>Verrucomicrobiales</taxon>
        <taxon>Rubritaleaceae</taxon>
        <taxon>Rubritalea</taxon>
    </lineage>
</organism>
<evidence type="ECO:0000256" key="6">
    <source>
        <dbReference type="ARBA" id="ARBA00023136"/>
    </source>
</evidence>
<feature type="transmembrane region" description="Helical" evidence="7">
    <location>
        <begin position="169"/>
        <end position="193"/>
    </location>
</feature>
<dbReference type="InterPro" id="IPR035952">
    <property type="entry name" value="Rhomboid-like_sf"/>
</dbReference>
<dbReference type="InterPro" id="IPR050925">
    <property type="entry name" value="Rhomboid_protease_S54"/>
</dbReference>
<dbReference type="SUPFAM" id="SSF144091">
    <property type="entry name" value="Rhomboid-like"/>
    <property type="match status" value="1"/>
</dbReference>
<evidence type="ECO:0000256" key="1">
    <source>
        <dbReference type="ARBA" id="ARBA00004141"/>
    </source>
</evidence>
<evidence type="ECO:0000256" key="5">
    <source>
        <dbReference type="ARBA" id="ARBA00022989"/>
    </source>
</evidence>
<dbReference type="Pfam" id="PF01694">
    <property type="entry name" value="Rhomboid"/>
    <property type="match status" value="1"/>
</dbReference>
<name>A0ABW4Z9X3_9BACT</name>
<dbReference type="GO" id="GO:0008233">
    <property type="term" value="F:peptidase activity"/>
    <property type="evidence" value="ECO:0007669"/>
    <property type="project" value="UniProtKB-KW"/>
</dbReference>
<keyword evidence="10" id="KW-1185">Reference proteome</keyword>
<evidence type="ECO:0000259" key="8">
    <source>
        <dbReference type="Pfam" id="PF01694"/>
    </source>
</evidence>